<dbReference type="GO" id="GO:0004721">
    <property type="term" value="F:phosphoprotein phosphatase activity"/>
    <property type="evidence" value="ECO:0007669"/>
    <property type="project" value="TreeGrafter"/>
</dbReference>
<dbReference type="GO" id="GO:0000155">
    <property type="term" value="F:phosphorelay sensor kinase activity"/>
    <property type="evidence" value="ECO:0007669"/>
    <property type="project" value="InterPro"/>
</dbReference>
<dbReference type="EMBL" id="VIRB01000104">
    <property type="protein sequence ID" value="NDO70266.1"/>
    <property type="molecule type" value="Genomic_DNA"/>
</dbReference>
<keyword evidence="5" id="KW-0597">Phosphoprotein</keyword>
<evidence type="ECO:0000256" key="11">
    <source>
        <dbReference type="ARBA" id="ARBA00023136"/>
    </source>
</evidence>
<dbReference type="InterPro" id="IPR004358">
    <property type="entry name" value="Sig_transdc_His_kin-like_C"/>
</dbReference>
<dbReference type="RefSeq" id="WP_004077970.1">
    <property type="nucleotide sequence ID" value="NZ_CASCYM010000079.1"/>
</dbReference>
<dbReference type="PROSITE" id="PS50109">
    <property type="entry name" value="HIS_KIN"/>
    <property type="match status" value="1"/>
</dbReference>
<dbReference type="GO" id="GO:0005886">
    <property type="term" value="C:plasma membrane"/>
    <property type="evidence" value="ECO:0007669"/>
    <property type="project" value="UniProtKB-SubCell"/>
</dbReference>
<gene>
    <name evidence="14" type="ORF">FMM80_17040</name>
</gene>
<dbReference type="GO" id="GO:0016036">
    <property type="term" value="P:cellular response to phosphate starvation"/>
    <property type="evidence" value="ECO:0007669"/>
    <property type="project" value="TreeGrafter"/>
</dbReference>
<dbReference type="InterPro" id="IPR036097">
    <property type="entry name" value="HisK_dim/P_sf"/>
</dbReference>
<reference evidence="14 15" key="1">
    <citation type="submission" date="2019-07" db="EMBL/GenBank/DDBJ databases">
        <title>Draft genome sequences of 15 bacterial species constituting the stable defined intestinal microbiota of the GM15 gnotobiotic mouse model.</title>
        <authorList>
            <person name="Elie C."/>
            <person name="Mathieu A."/>
            <person name="Saliou A."/>
            <person name="Darnaud M."/>
            <person name="Leulier F."/>
            <person name="Tamellini A."/>
        </authorList>
    </citation>
    <scope>NUCLEOTIDE SEQUENCE [LARGE SCALE GENOMIC DNA]</scope>
    <source>
        <strain evidence="15">ASF 502</strain>
    </source>
</reference>
<evidence type="ECO:0000256" key="12">
    <source>
        <dbReference type="SAM" id="Phobius"/>
    </source>
</evidence>
<evidence type="ECO:0000256" key="9">
    <source>
        <dbReference type="ARBA" id="ARBA00022989"/>
    </source>
</evidence>
<feature type="transmembrane region" description="Helical" evidence="12">
    <location>
        <begin position="14"/>
        <end position="32"/>
    </location>
</feature>
<keyword evidence="9 12" id="KW-1133">Transmembrane helix</keyword>
<dbReference type="SUPFAM" id="SSF47384">
    <property type="entry name" value="Homodimeric domain of signal transducing histidine kinase"/>
    <property type="match status" value="1"/>
</dbReference>
<evidence type="ECO:0000313" key="15">
    <source>
        <dbReference type="Proteomes" id="UP000474104"/>
    </source>
</evidence>
<evidence type="ECO:0000256" key="2">
    <source>
        <dbReference type="ARBA" id="ARBA00004651"/>
    </source>
</evidence>
<keyword evidence="8 14" id="KW-0418">Kinase</keyword>
<dbReference type="InterPro" id="IPR050351">
    <property type="entry name" value="BphY/WalK/GraS-like"/>
</dbReference>
<keyword evidence="11 12" id="KW-0472">Membrane</keyword>
<evidence type="ECO:0000256" key="4">
    <source>
        <dbReference type="ARBA" id="ARBA00022475"/>
    </source>
</evidence>
<dbReference type="CDD" id="cd00082">
    <property type="entry name" value="HisKA"/>
    <property type="match status" value="1"/>
</dbReference>
<dbReference type="SUPFAM" id="SSF55874">
    <property type="entry name" value="ATPase domain of HSP90 chaperone/DNA topoisomerase II/histidine kinase"/>
    <property type="match status" value="1"/>
</dbReference>
<dbReference type="PANTHER" id="PTHR45453:SF2">
    <property type="entry name" value="HISTIDINE KINASE"/>
    <property type="match status" value="1"/>
</dbReference>
<keyword evidence="10" id="KW-0902">Two-component regulatory system</keyword>
<name>A0A9X5CEV6_9FIRM</name>
<evidence type="ECO:0000256" key="8">
    <source>
        <dbReference type="ARBA" id="ARBA00022777"/>
    </source>
</evidence>
<dbReference type="InterPro" id="IPR003661">
    <property type="entry name" value="HisK_dim/P_dom"/>
</dbReference>
<sequence>MHFIIGYFRQRRKGIFVFFLFCLVFLCAFLLYRLPAGAVLYPAFVCTVLGLLFLISGIRREWLRHRRLEELGRLPSALQESFPEPITVEDRDYQQIISRLCEEQKQLETQMNLRYSDMIDYYTVWAHQIKTPIASMRLNLQNQDSEFARRILEDLARIERYVEMVMGYLRLDSDFTDYVIREYDLDEIVKQTVKKFAGQFIRKKLQLDYRPLHTRAVTDEKWLQFVLEQVISNSLKYTESGRITIEMESDAMAKEAGDAILCIRDTGIGIAPEDIPRIFEKGYTGYNGRSDKKASGIGLYLCRRICDNLGHVITANSSLENGTVIRIRFKGPRSR</sequence>
<comment type="caution">
    <text evidence="14">The sequence shown here is derived from an EMBL/GenBank/DDBJ whole genome shotgun (WGS) entry which is preliminary data.</text>
</comment>
<keyword evidence="6" id="KW-0808">Transferase</keyword>
<dbReference type="Gene3D" id="3.30.565.10">
    <property type="entry name" value="Histidine kinase-like ATPase, C-terminal domain"/>
    <property type="match status" value="1"/>
</dbReference>
<dbReference type="InterPro" id="IPR036890">
    <property type="entry name" value="HATPase_C_sf"/>
</dbReference>
<dbReference type="PRINTS" id="PR00344">
    <property type="entry name" value="BCTRLSENSOR"/>
</dbReference>
<dbReference type="PANTHER" id="PTHR45453">
    <property type="entry name" value="PHOSPHATE REGULON SENSOR PROTEIN PHOR"/>
    <property type="match status" value="1"/>
</dbReference>
<evidence type="ECO:0000256" key="5">
    <source>
        <dbReference type="ARBA" id="ARBA00022553"/>
    </source>
</evidence>
<evidence type="ECO:0000256" key="6">
    <source>
        <dbReference type="ARBA" id="ARBA00022679"/>
    </source>
</evidence>
<dbReference type="Proteomes" id="UP000474104">
    <property type="component" value="Unassembled WGS sequence"/>
</dbReference>
<evidence type="ECO:0000256" key="10">
    <source>
        <dbReference type="ARBA" id="ARBA00023012"/>
    </source>
</evidence>
<keyword evidence="4" id="KW-1003">Cell membrane</keyword>
<feature type="domain" description="Histidine kinase" evidence="13">
    <location>
        <begin position="124"/>
        <end position="333"/>
    </location>
</feature>
<evidence type="ECO:0000256" key="1">
    <source>
        <dbReference type="ARBA" id="ARBA00000085"/>
    </source>
</evidence>
<evidence type="ECO:0000259" key="13">
    <source>
        <dbReference type="PROSITE" id="PS50109"/>
    </source>
</evidence>
<dbReference type="InterPro" id="IPR003594">
    <property type="entry name" value="HATPase_dom"/>
</dbReference>
<evidence type="ECO:0000256" key="3">
    <source>
        <dbReference type="ARBA" id="ARBA00012438"/>
    </source>
</evidence>
<accession>A0A9X5CEV6</accession>
<proteinExistence type="predicted"/>
<dbReference type="InterPro" id="IPR005467">
    <property type="entry name" value="His_kinase_dom"/>
</dbReference>
<keyword evidence="7 12" id="KW-0812">Transmembrane</keyword>
<evidence type="ECO:0000313" key="14">
    <source>
        <dbReference type="EMBL" id="NDO70266.1"/>
    </source>
</evidence>
<comment type="subcellular location">
    <subcellularLocation>
        <location evidence="2">Cell membrane</location>
        <topology evidence="2">Multi-pass membrane protein</topology>
    </subcellularLocation>
</comment>
<dbReference type="EC" id="2.7.13.3" evidence="3"/>
<evidence type="ECO:0000256" key="7">
    <source>
        <dbReference type="ARBA" id="ARBA00022692"/>
    </source>
</evidence>
<dbReference type="SMART" id="SM00387">
    <property type="entry name" value="HATPase_c"/>
    <property type="match status" value="1"/>
</dbReference>
<dbReference type="OrthoDB" id="9780487at2"/>
<comment type="catalytic activity">
    <reaction evidence="1">
        <text>ATP + protein L-histidine = ADP + protein N-phospho-L-histidine.</text>
        <dbReference type="EC" id="2.7.13.3"/>
    </reaction>
</comment>
<dbReference type="Pfam" id="PF02518">
    <property type="entry name" value="HATPase_c"/>
    <property type="match status" value="1"/>
</dbReference>
<dbReference type="AlphaFoldDB" id="A0A9X5CEV6"/>
<feature type="transmembrane region" description="Helical" evidence="12">
    <location>
        <begin position="38"/>
        <end position="58"/>
    </location>
</feature>
<organism evidence="14 15">
    <name type="scientific">Schaedlerella arabinosiphila</name>
    <dbReference type="NCBI Taxonomy" id="2044587"/>
    <lineage>
        <taxon>Bacteria</taxon>
        <taxon>Bacillati</taxon>
        <taxon>Bacillota</taxon>
        <taxon>Clostridia</taxon>
        <taxon>Lachnospirales</taxon>
        <taxon>Lachnospiraceae</taxon>
        <taxon>Schaedlerella</taxon>
    </lineage>
</organism>
<protein>
    <recommendedName>
        <fullName evidence="3">histidine kinase</fullName>
        <ecNumber evidence="3">2.7.13.3</ecNumber>
    </recommendedName>
</protein>